<dbReference type="Proteomes" id="UP001497516">
    <property type="component" value="Chromosome 3"/>
</dbReference>
<accession>A0AAV2DRC9</accession>
<organism evidence="1 2">
    <name type="scientific">Linum trigynum</name>
    <dbReference type="NCBI Taxonomy" id="586398"/>
    <lineage>
        <taxon>Eukaryota</taxon>
        <taxon>Viridiplantae</taxon>
        <taxon>Streptophyta</taxon>
        <taxon>Embryophyta</taxon>
        <taxon>Tracheophyta</taxon>
        <taxon>Spermatophyta</taxon>
        <taxon>Magnoliopsida</taxon>
        <taxon>eudicotyledons</taxon>
        <taxon>Gunneridae</taxon>
        <taxon>Pentapetalae</taxon>
        <taxon>rosids</taxon>
        <taxon>fabids</taxon>
        <taxon>Malpighiales</taxon>
        <taxon>Linaceae</taxon>
        <taxon>Linum</taxon>
    </lineage>
</organism>
<evidence type="ECO:0000313" key="1">
    <source>
        <dbReference type="EMBL" id="CAL1376181.1"/>
    </source>
</evidence>
<gene>
    <name evidence="1" type="ORF">LTRI10_LOCUS17927</name>
</gene>
<evidence type="ECO:0000313" key="2">
    <source>
        <dbReference type="Proteomes" id="UP001497516"/>
    </source>
</evidence>
<dbReference type="AlphaFoldDB" id="A0AAV2DRC9"/>
<sequence length="94" mass="10787">MKNQISTTENNHEVRAFHRVFTASTIKLPDNHFRMTFDDGVGNSARKHQRDGIPGGQQLCKIRIRNPWMVESQGQKTCPSDPQIMSFVFLESQL</sequence>
<keyword evidence="2" id="KW-1185">Reference proteome</keyword>
<protein>
    <submittedName>
        <fullName evidence="1">Uncharacterized protein</fullName>
    </submittedName>
</protein>
<proteinExistence type="predicted"/>
<reference evidence="1 2" key="1">
    <citation type="submission" date="2024-04" db="EMBL/GenBank/DDBJ databases">
        <authorList>
            <person name="Fracassetti M."/>
        </authorList>
    </citation>
    <scope>NUCLEOTIDE SEQUENCE [LARGE SCALE GENOMIC DNA]</scope>
</reference>
<name>A0AAV2DRC9_9ROSI</name>
<dbReference type="EMBL" id="OZ034816">
    <property type="protein sequence ID" value="CAL1376181.1"/>
    <property type="molecule type" value="Genomic_DNA"/>
</dbReference>